<evidence type="ECO:0000259" key="2">
    <source>
        <dbReference type="Pfam" id="PF14436"/>
    </source>
</evidence>
<feature type="compositionally biased region" description="Basic and acidic residues" evidence="1">
    <location>
        <begin position="18"/>
        <end position="31"/>
    </location>
</feature>
<feature type="domain" description="Putative T7SS secretion signal" evidence="3">
    <location>
        <begin position="4"/>
        <end position="57"/>
    </location>
</feature>
<feature type="region of interest" description="Disordered" evidence="1">
    <location>
        <begin position="1"/>
        <end position="31"/>
    </location>
</feature>
<dbReference type="Proteomes" id="UP000674084">
    <property type="component" value="Unassembled WGS sequence"/>
</dbReference>
<evidence type="ECO:0000313" key="4">
    <source>
        <dbReference type="EMBL" id="MBQ0923461.1"/>
    </source>
</evidence>
<sequence length="304" mass="30180">MKQAPPDAPPTPFADPGEATRKAAQDILDRARNQLESAGEIAADAVAAARDRAPEEPGWPEQAASAVGNAGAHALNALASFGNAAINHPEIVLGAAAGAALTTVSAAGVTASGLLDATGVGVVAGGPLGVASAAGVATGVGMVGASMAGMAYEAAGDDAVDPIGTDDSDDLSSQTPEATAWDNVAGDPPNPADIHVPELDGIHILDGGADGSGGHFYGTGIPNKTEFPESWDDTKILDSVEDVAKNPDSPPTLSDSGNYKVSGTRDGVQIEGYVSPEGQVKTGFPVRGEGVVRNDGSGNPHPVP</sequence>
<proteinExistence type="predicted"/>
<dbReference type="RefSeq" id="WP_210968910.1">
    <property type="nucleotide sequence ID" value="NZ_JAGPXE010000002.1"/>
</dbReference>
<name>A0ABS5DAZ4_9PSEU</name>
<evidence type="ECO:0000259" key="3">
    <source>
        <dbReference type="Pfam" id="PF21725"/>
    </source>
</evidence>
<dbReference type="Pfam" id="PF14436">
    <property type="entry name" value="EndoU_bacteria"/>
    <property type="match status" value="1"/>
</dbReference>
<feature type="compositionally biased region" description="Pro residues" evidence="1">
    <location>
        <begin position="1"/>
        <end position="13"/>
    </location>
</feature>
<keyword evidence="5" id="KW-1185">Reference proteome</keyword>
<accession>A0ABS5DAZ4</accession>
<feature type="compositionally biased region" description="Polar residues" evidence="1">
    <location>
        <begin position="251"/>
        <end position="261"/>
    </location>
</feature>
<feature type="domain" description="Bacterial EndoU nuclease" evidence="2">
    <location>
        <begin position="220"/>
        <end position="286"/>
    </location>
</feature>
<feature type="region of interest" description="Disordered" evidence="1">
    <location>
        <begin position="164"/>
        <end position="189"/>
    </location>
</feature>
<reference evidence="4 5" key="1">
    <citation type="submission" date="2021-04" db="EMBL/GenBank/DDBJ databases">
        <title>Whole-genome sequencing of Saccharopolyspora endophytica KCTC 19397.</title>
        <authorList>
            <person name="Ay H."/>
            <person name="Saygin H."/>
            <person name="Sahin N."/>
        </authorList>
    </citation>
    <scope>NUCLEOTIDE SEQUENCE [LARGE SCALE GENOMIC DNA]</scope>
    <source>
        <strain evidence="4 5">KCTC 19397</strain>
    </source>
</reference>
<dbReference type="Pfam" id="PF21725">
    <property type="entry name" value="T7SS_signal"/>
    <property type="match status" value="1"/>
</dbReference>
<feature type="region of interest" description="Disordered" evidence="1">
    <location>
        <begin position="242"/>
        <end position="304"/>
    </location>
</feature>
<evidence type="ECO:0000256" key="1">
    <source>
        <dbReference type="SAM" id="MobiDB-lite"/>
    </source>
</evidence>
<evidence type="ECO:0000313" key="5">
    <source>
        <dbReference type="Proteomes" id="UP000674084"/>
    </source>
</evidence>
<dbReference type="InterPro" id="IPR029501">
    <property type="entry name" value="EndoU_bac"/>
</dbReference>
<organism evidence="4 5">
    <name type="scientific">Saccharopolyspora endophytica</name>
    <dbReference type="NCBI Taxonomy" id="543886"/>
    <lineage>
        <taxon>Bacteria</taxon>
        <taxon>Bacillati</taxon>
        <taxon>Actinomycetota</taxon>
        <taxon>Actinomycetes</taxon>
        <taxon>Pseudonocardiales</taxon>
        <taxon>Pseudonocardiaceae</taxon>
        <taxon>Saccharopolyspora</taxon>
    </lineage>
</organism>
<protein>
    <submittedName>
        <fullName evidence="4">EndoU domain-containing protein</fullName>
    </submittedName>
</protein>
<dbReference type="EMBL" id="JAGPXE010000002">
    <property type="protein sequence ID" value="MBQ0923461.1"/>
    <property type="molecule type" value="Genomic_DNA"/>
</dbReference>
<dbReference type="InterPro" id="IPR049082">
    <property type="entry name" value="T7SS_signal"/>
</dbReference>
<comment type="caution">
    <text evidence="4">The sequence shown here is derived from an EMBL/GenBank/DDBJ whole genome shotgun (WGS) entry which is preliminary data.</text>
</comment>
<gene>
    <name evidence="4" type="ORF">KBO27_05875</name>
</gene>